<feature type="region of interest" description="Disordered" evidence="1">
    <location>
        <begin position="312"/>
        <end position="363"/>
    </location>
</feature>
<accession>A0A7N2LQZ7</accession>
<evidence type="ECO:0000313" key="2">
    <source>
        <dbReference type="EnsemblPlants" id="QL05p039252:mrna"/>
    </source>
</evidence>
<dbReference type="Gramene" id="QL05p039252:mrna">
    <property type="protein sequence ID" value="QL05p039252:mrna"/>
    <property type="gene ID" value="QL05p039252"/>
</dbReference>
<feature type="compositionally biased region" description="Basic and acidic residues" evidence="1">
    <location>
        <begin position="312"/>
        <end position="326"/>
    </location>
</feature>
<reference evidence="2" key="2">
    <citation type="submission" date="2021-01" db="UniProtKB">
        <authorList>
            <consortium name="EnsemblPlants"/>
        </authorList>
    </citation>
    <scope>IDENTIFICATION</scope>
</reference>
<sequence length="448" mass="51093">MRFKDLVKFNEAMLARQVWRLMNDHSSLFYRVFKAKYFPRGSIFEASASSGSYAWQSILKARNVISAGMRRRLGDGKRIKFYNENWHPGNESTKHFLWFETQRIKAIPLCVSRQVDSIIWPRCKNGEYLVKTGYQQLCEDEGAVLVSRFRSLHSMPFRAVKNFTKSGIRSSAGFKKIFQKLSERLNECAWPLTESLKQHVATYRNSSRSFQCTQLSHYRGNRVVVRNANGEVLAALSEKIPYPFSVEVLGVLAARREAQFTVELGIQQSVFERDPEIMCNALKSTDFDHSSIGHLDHGNEFLPSFSLQSISGKRERARSRAREEKNIPVSPMIAGGLRTPGGADLASSSPTPRRSRSTARSHLRKIAPSRDRVVDHDLAFDRDRDRRRDLAKRRSRSRAVARSRSRDASIAILPAPLIAIDGAISRSVNREIAPSPLIARSRRRDRDR</sequence>
<dbReference type="AlphaFoldDB" id="A0A7N2LQZ7"/>
<reference evidence="2 3" key="1">
    <citation type="journal article" date="2016" name="G3 (Bethesda)">
        <title>First Draft Assembly and Annotation of the Genome of a California Endemic Oak Quercus lobata Nee (Fagaceae).</title>
        <authorList>
            <person name="Sork V.L."/>
            <person name="Fitz-Gibbon S.T."/>
            <person name="Puiu D."/>
            <person name="Crepeau M."/>
            <person name="Gugger P.F."/>
            <person name="Sherman R."/>
            <person name="Stevens K."/>
            <person name="Langley C.H."/>
            <person name="Pellegrini M."/>
            <person name="Salzberg S.L."/>
        </authorList>
    </citation>
    <scope>NUCLEOTIDE SEQUENCE [LARGE SCALE GENOMIC DNA]</scope>
    <source>
        <strain evidence="2 3">cv. SW786</strain>
    </source>
</reference>
<dbReference type="EMBL" id="LRBV02000005">
    <property type="status" value="NOT_ANNOTATED_CDS"/>
    <property type="molecule type" value="Genomic_DNA"/>
</dbReference>
<feature type="compositionally biased region" description="Basic residues" evidence="1">
    <location>
        <begin position="353"/>
        <end position="363"/>
    </location>
</feature>
<evidence type="ECO:0000313" key="3">
    <source>
        <dbReference type="Proteomes" id="UP000594261"/>
    </source>
</evidence>
<name>A0A7N2LQZ7_QUELO</name>
<dbReference type="EnsemblPlants" id="QL05p039252:mrna">
    <property type="protein sequence ID" value="QL05p039252:mrna"/>
    <property type="gene ID" value="QL05p039252"/>
</dbReference>
<organism evidence="2 3">
    <name type="scientific">Quercus lobata</name>
    <name type="common">Valley oak</name>
    <dbReference type="NCBI Taxonomy" id="97700"/>
    <lineage>
        <taxon>Eukaryota</taxon>
        <taxon>Viridiplantae</taxon>
        <taxon>Streptophyta</taxon>
        <taxon>Embryophyta</taxon>
        <taxon>Tracheophyta</taxon>
        <taxon>Spermatophyta</taxon>
        <taxon>Magnoliopsida</taxon>
        <taxon>eudicotyledons</taxon>
        <taxon>Gunneridae</taxon>
        <taxon>Pentapetalae</taxon>
        <taxon>rosids</taxon>
        <taxon>fabids</taxon>
        <taxon>Fagales</taxon>
        <taxon>Fagaceae</taxon>
        <taxon>Quercus</taxon>
    </lineage>
</organism>
<dbReference type="InParanoid" id="A0A7N2LQZ7"/>
<dbReference type="Proteomes" id="UP000594261">
    <property type="component" value="Chromosome 5"/>
</dbReference>
<keyword evidence="3" id="KW-1185">Reference proteome</keyword>
<evidence type="ECO:0000256" key="1">
    <source>
        <dbReference type="SAM" id="MobiDB-lite"/>
    </source>
</evidence>
<proteinExistence type="predicted"/>
<protein>
    <submittedName>
        <fullName evidence="2">Uncharacterized protein</fullName>
    </submittedName>
</protein>